<evidence type="ECO:0000313" key="4">
    <source>
        <dbReference type="Proteomes" id="UP000001205"/>
    </source>
</evidence>
<dbReference type="NCBIfam" id="NF033721">
    <property type="entry name" value="P12_lipo"/>
    <property type="match status" value="1"/>
</dbReference>
<dbReference type="Proteomes" id="UP000001205">
    <property type="component" value="Plasmid lpF33.5"/>
</dbReference>
<accession>A0ABF7R067</accession>
<keyword evidence="3" id="KW-0614">Plasmid</keyword>
<sequence>MSQEGDMKRSILSVCMLTLLCLLSCDINALNELLDKAREKFLDESKDNKDLNHEQENQEQKEVVIDGFEEEVEIQQDMEVKPVNNAIPVFKYPQQGGSSNYPQQVYPYYVQEEVIKIEEKDLVPSTEYEKDADKAIKGVENALKNSGFSLLMESAYSLRNEYEQMKTELYYVTKKIQDEIGLLGINFRKNKEKRQDLNRLQGYLRGESFNSEGLMNKIDIAIGELESAKYFFGEAEKTLKEAITERLRNKKRRSYLSRKGKSDFLAQKSRSDAENVLSLLESSSSNIGEARGRKKEIEKLIEEAKSYLSNLER</sequence>
<evidence type="ECO:0000259" key="2">
    <source>
        <dbReference type="Pfam" id="PF25672"/>
    </source>
</evidence>
<evidence type="ECO:0000313" key="3">
    <source>
        <dbReference type="EMBL" id="ASJ27711.1"/>
    </source>
</evidence>
<dbReference type="AlphaFoldDB" id="A0ABF7R067"/>
<proteinExistence type="predicted"/>
<keyword evidence="3" id="KW-0449">Lipoprotein</keyword>
<geneLocation type="plasmid" evidence="3 4">
    <name>lpF33.5</name>
</geneLocation>
<feature type="domain" description="BBH37-like helical" evidence="2">
    <location>
        <begin position="121"/>
        <end position="310"/>
    </location>
</feature>
<dbReference type="Pfam" id="PF25672">
    <property type="entry name" value="BBH37"/>
    <property type="match status" value="1"/>
</dbReference>
<dbReference type="EMBL" id="CP019366">
    <property type="protein sequence ID" value="ASJ27711.1"/>
    <property type="molecule type" value="Genomic_DNA"/>
</dbReference>
<keyword evidence="1" id="KW-0175">Coiled coil</keyword>
<keyword evidence="4" id="KW-1185">Reference proteome</keyword>
<gene>
    <name evidence="3" type="ORF">BT0_F26</name>
</gene>
<feature type="coiled-coil region" evidence="1">
    <location>
        <begin position="27"/>
        <end position="54"/>
    </location>
</feature>
<dbReference type="InterPro" id="IPR058057">
    <property type="entry name" value="BBH37-like"/>
</dbReference>
<organism evidence="3 4">
    <name type="scientific">Borrelia turicatae (strain 91E135)</name>
    <dbReference type="NCBI Taxonomy" id="314724"/>
    <lineage>
        <taxon>Bacteria</taxon>
        <taxon>Pseudomonadati</taxon>
        <taxon>Spirochaetota</taxon>
        <taxon>Spirochaetia</taxon>
        <taxon>Spirochaetales</taxon>
        <taxon>Borreliaceae</taxon>
        <taxon>Borrelia</taxon>
    </lineage>
</organism>
<name>A0ABF7R067_BORT9</name>
<reference evidence="3 4" key="1">
    <citation type="submission" date="2017-01" db="EMBL/GenBank/DDBJ databases">
        <title>Reassembled and rearranged: the organization and evolution of antigen-encoding plasmids in two relapsing fever Borrelia species.</title>
        <authorList>
            <person name="Barbour A.G."/>
            <person name="Dai Q."/>
            <person name="Miller S.C."/>
            <person name="Porcella S.F."/>
            <person name="Schwan T.G."/>
            <person name="Lopez J.E."/>
        </authorList>
    </citation>
    <scope>NUCLEOTIDE SEQUENCE [LARGE SCALE GENOMIC DNA]</scope>
    <source>
        <strain evidence="3 4">91E135</strain>
        <plasmid evidence="3 4">lpF33.5</plasmid>
    </source>
</reference>
<dbReference type="InterPro" id="IPR057717">
    <property type="entry name" value="BBH37-like_helical"/>
</dbReference>
<dbReference type="KEGG" id="btu:BT0_F26"/>
<evidence type="ECO:0000256" key="1">
    <source>
        <dbReference type="SAM" id="Coils"/>
    </source>
</evidence>
<protein>
    <submittedName>
        <fullName evidence="3">Lipoprotein</fullName>
    </submittedName>
</protein>